<protein>
    <recommendedName>
        <fullName evidence="4">Transmembrane protein</fullName>
    </recommendedName>
</protein>
<sequence>MVHHLNTNKQFMIGNGILAFAVIFVVVIFVYMSMRLQRQKEGERYFAETYNVTLVKGFTGDSISILLNDSVLIDQRIDKEPFNFEIKRFAEQSALMIVDKTTDKLSLFELSEKGGSYRFEKDDDEVKLLAQEE</sequence>
<proteinExistence type="predicted"/>
<name>A0A1Y3YUI7_9BACE</name>
<keyword evidence="1" id="KW-1133">Transmembrane helix</keyword>
<feature type="transmembrane region" description="Helical" evidence="1">
    <location>
        <begin position="12"/>
        <end position="34"/>
    </location>
</feature>
<reference evidence="3" key="1">
    <citation type="submission" date="2017-04" db="EMBL/GenBank/DDBJ databases">
        <title>Function of individual gut microbiota members based on whole genome sequencing of pure cultures obtained from chicken caecum.</title>
        <authorList>
            <person name="Medvecky M."/>
            <person name="Cejkova D."/>
            <person name="Polansky O."/>
            <person name="Karasova D."/>
            <person name="Kubasova T."/>
            <person name="Cizek A."/>
            <person name="Rychlik I."/>
        </authorList>
    </citation>
    <scope>NUCLEOTIDE SEQUENCE [LARGE SCALE GENOMIC DNA]</scope>
    <source>
        <strain evidence="3">An43</strain>
    </source>
</reference>
<comment type="caution">
    <text evidence="2">The sequence shown here is derived from an EMBL/GenBank/DDBJ whole genome shotgun (WGS) entry which is preliminary data.</text>
</comment>
<dbReference type="RefSeq" id="WP_009120278.1">
    <property type="nucleotide sequence ID" value="NZ_CAMMFP010000014.1"/>
</dbReference>
<dbReference type="Proteomes" id="UP000195386">
    <property type="component" value="Unassembled WGS sequence"/>
</dbReference>
<evidence type="ECO:0008006" key="4">
    <source>
        <dbReference type="Google" id="ProtNLM"/>
    </source>
</evidence>
<accession>A0A1Y3YUI7</accession>
<keyword evidence="1" id="KW-0812">Transmembrane</keyword>
<dbReference type="AlphaFoldDB" id="A0A1Y3YUI7"/>
<evidence type="ECO:0000313" key="2">
    <source>
        <dbReference type="EMBL" id="OUO01032.1"/>
    </source>
</evidence>
<evidence type="ECO:0000313" key="3">
    <source>
        <dbReference type="Proteomes" id="UP000195386"/>
    </source>
</evidence>
<keyword evidence="1" id="KW-0472">Membrane</keyword>
<dbReference type="EMBL" id="NFII01000007">
    <property type="protein sequence ID" value="OUO01032.1"/>
    <property type="molecule type" value="Genomic_DNA"/>
</dbReference>
<evidence type="ECO:0000256" key="1">
    <source>
        <dbReference type="SAM" id="Phobius"/>
    </source>
</evidence>
<organism evidence="2 3">
    <name type="scientific">Bacteroides clarus</name>
    <dbReference type="NCBI Taxonomy" id="626929"/>
    <lineage>
        <taxon>Bacteria</taxon>
        <taxon>Pseudomonadati</taxon>
        <taxon>Bacteroidota</taxon>
        <taxon>Bacteroidia</taxon>
        <taxon>Bacteroidales</taxon>
        <taxon>Bacteroidaceae</taxon>
        <taxon>Bacteroides</taxon>
    </lineage>
</organism>
<gene>
    <name evidence="2" type="ORF">B5F97_09405</name>
</gene>